<comment type="subunit">
    <text evidence="12">Monomer. Interacts with DnaB.</text>
</comment>
<dbReference type="SUPFAM" id="SSF56731">
    <property type="entry name" value="DNA primase core"/>
    <property type="match status" value="1"/>
</dbReference>
<dbReference type="GO" id="GO:0005737">
    <property type="term" value="C:cytoplasm"/>
    <property type="evidence" value="ECO:0007669"/>
    <property type="project" value="TreeGrafter"/>
</dbReference>
<dbReference type="Proteomes" id="UP000521358">
    <property type="component" value="Unassembled WGS sequence"/>
</dbReference>
<evidence type="ECO:0000256" key="1">
    <source>
        <dbReference type="ARBA" id="ARBA00022478"/>
    </source>
</evidence>
<dbReference type="Gene3D" id="3.90.580.10">
    <property type="entry name" value="Zinc finger, CHC2-type domain"/>
    <property type="match status" value="1"/>
</dbReference>
<dbReference type="InterPro" id="IPR034151">
    <property type="entry name" value="TOPRIM_DnaG_bac"/>
</dbReference>
<comment type="cofactor">
    <cofactor evidence="12 13 14">
        <name>Zn(2+)</name>
        <dbReference type="ChEBI" id="CHEBI:29105"/>
    </cofactor>
    <text evidence="12 13 14">Binds 1 zinc ion per monomer.</text>
</comment>
<reference evidence="16 17" key="1">
    <citation type="submission" date="2020-03" db="EMBL/GenBank/DDBJ databases">
        <title>Bacterial samples isolated from urine from healthy bovine heifers (Gyr breed).</title>
        <authorList>
            <person name="Giannattasio-Ferraz S."/>
            <person name="Maskeri L."/>
            <person name="Penido A."/>
            <person name="Barbosa-Stancioli E.F."/>
            <person name="Putonti C."/>
        </authorList>
    </citation>
    <scope>NUCLEOTIDE SEQUENCE [LARGE SCALE GENOMIC DNA]</scope>
    <source>
        <strain evidence="16 17">UFMG-H7</strain>
    </source>
</reference>
<evidence type="ECO:0000256" key="6">
    <source>
        <dbReference type="ARBA" id="ARBA00022723"/>
    </source>
</evidence>
<dbReference type="CDD" id="cd03364">
    <property type="entry name" value="TOPRIM_DnaG_primases"/>
    <property type="match status" value="1"/>
</dbReference>
<comment type="caution">
    <text evidence="16">The sequence shown here is derived from an EMBL/GenBank/DDBJ whole genome shotgun (WGS) entry which is preliminary data.</text>
</comment>
<evidence type="ECO:0000313" key="16">
    <source>
        <dbReference type="EMBL" id="NKC67896.1"/>
    </source>
</evidence>
<dbReference type="GO" id="GO:0008270">
    <property type="term" value="F:zinc ion binding"/>
    <property type="evidence" value="ECO:0007669"/>
    <property type="project" value="UniProtKB-UniRule"/>
</dbReference>
<keyword evidence="7 12" id="KW-0863">Zinc-finger</keyword>
<dbReference type="InterPro" id="IPR016136">
    <property type="entry name" value="DNA_helicase_N/primase_C"/>
</dbReference>
<dbReference type="SMART" id="SM00493">
    <property type="entry name" value="TOPRIM"/>
    <property type="match status" value="1"/>
</dbReference>
<dbReference type="Gene3D" id="3.40.1360.10">
    <property type="match status" value="1"/>
</dbReference>
<keyword evidence="8 12" id="KW-0862">Zinc</keyword>
<dbReference type="Gene3D" id="3.90.980.10">
    <property type="entry name" value="DNA primase, catalytic core, N-terminal domain"/>
    <property type="match status" value="1"/>
</dbReference>
<dbReference type="FunFam" id="3.90.580.10:FF:000001">
    <property type="entry name" value="DNA primase"/>
    <property type="match status" value="1"/>
</dbReference>
<dbReference type="NCBIfam" id="TIGR01391">
    <property type="entry name" value="dnaG"/>
    <property type="match status" value="1"/>
</dbReference>
<dbReference type="Pfam" id="PF13155">
    <property type="entry name" value="Toprim_2"/>
    <property type="match status" value="1"/>
</dbReference>
<dbReference type="Gene3D" id="1.10.860.10">
    <property type="entry name" value="DNAb Helicase, Chain A"/>
    <property type="match status" value="1"/>
</dbReference>
<dbReference type="GO" id="GO:0006269">
    <property type="term" value="P:DNA replication, synthesis of primer"/>
    <property type="evidence" value="ECO:0007669"/>
    <property type="project" value="UniProtKB-UniRule"/>
</dbReference>
<evidence type="ECO:0000256" key="10">
    <source>
        <dbReference type="ARBA" id="ARBA00023125"/>
    </source>
</evidence>
<sequence>MAQLIPQETIEMVRQQTNIVDVVGQYVQLKKSGKNYLGLCPFHNEKSPSFSVAEDKQIFHCFGCGKGGNVFSFIQEIEGLSFPESVEKVADLANISVSLNLTNRPQEMSPKVLEESQLIQIHEKTSELYHHILMNTQVGEKALEYLKERGLTEEVIKTFQIGFAPRDRRLLHKVLEKDNYSDEVLKKTGLLFQLEDGNWIDRFYQRIMFPITNFQGKVIGFSGRILEDVDFDATDQPKYLNSPETDLFNKRFILYNFHQSRTEIRKKNEVILFEGFMDVISAWMSGVKNGVASMGTSLTMEQINALEKISDEVLIAYDGDNAGIEATSRAIDLLSNQSSMGIQIISIPDKMDPDDYRRKYGEDNLHQLIKNSRETVFQFKKDYLKRNKNLTIEADKLLYIDELLGELIHVSSIVEADLALSQLADEFHVSKNTLQNELRTKKQSFKQQSMASYSQEDYGEKEIVIPKHYEVKKIGQVEKAEMTLIFRLLTERSAYQFLSAREDLTFAHDVYQELYLHLTNYIQLHGEIVIADFLDYLKEQELKQVLIQTTMQNFSEESTKQELEDCLLVIKKGEIQERINTLINNQQEARRVGNSDLEAEATLQIIMLQKQLKSI</sequence>
<gene>
    <name evidence="12" type="primary">dnaG</name>
    <name evidence="16" type="ORF">HED35_07340</name>
</gene>
<dbReference type="GO" id="GO:0003899">
    <property type="term" value="F:DNA-directed RNA polymerase activity"/>
    <property type="evidence" value="ECO:0007669"/>
    <property type="project" value="UniProtKB-UniRule"/>
</dbReference>
<dbReference type="InterPro" id="IPR013264">
    <property type="entry name" value="DNAG_N"/>
</dbReference>
<evidence type="ECO:0000256" key="14">
    <source>
        <dbReference type="PIRSR" id="PIRSR002811-1"/>
    </source>
</evidence>
<evidence type="ECO:0000256" key="5">
    <source>
        <dbReference type="ARBA" id="ARBA00022705"/>
    </source>
</evidence>
<dbReference type="InterPro" id="IPR030846">
    <property type="entry name" value="DnaG_bac"/>
</dbReference>
<comment type="function">
    <text evidence="12 13">RNA polymerase that catalyzes the synthesis of short RNA molecules used as primers for DNA polymerase during DNA replication.</text>
</comment>
<dbReference type="GO" id="GO:1990077">
    <property type="term" value="C:primosome complex"/>
    <property type="evidence" value="ECO:0007669"/>
    <property type="project" value="UniProtKB-KW"/>
</dbReference>
<dbReference type="InterPro" id="IPR037068">
    <property type="entry name" value="DNA_primase_core_N_sf"/>
</dbReference>
<dbReference type="Pfam" id="PF08275">
    <property type="entry name" value="DNAG_N"/>
    <property type="match status" value="1"/>
</dbReference>
<evidence type="ECO:0000256" key="11">
    <source>
        <dbReference type="ARBA" id="ARBA00023163"/>
    </source>
</evidence>
<dbReference type="PROSITE" id="PS50880">
    <property type="entry name" value="TOPRIM"/>
    <property type="match status" value="1"/>
</dbReference>
<evidence type="ECO:0000256" key="2">
    <source>
        <dbReference type="ARBA" id="ARBA00022515"/>
    </source>
</evidence>
<keyword evidence="5 12" id="KW-0235">DNA replication</keyword>
<dbReference type="RefSeq" id="WP_167807063.1">
    <property type="nucleotide sequence ID" value="NZ_JAAVMB010000007.1"/>
</dbReference>
<dbReference type="SMART" id="SM00400">
    <property type="entry name" value="ZnF_CHCC"/>
    <property type="match status" value="1"/>
</dbReference>
<dbReference type="HAMAP" id="MF_00974">
    <property type="entry name" value="DNA_primase_DnaG"/>
    <property type="match status" value="1"/>
</dbReference>
<feature type="domain" description="Toprim" evidence="15">
    <location>
        <begin position="268"/>
        <end position="349"/>
    </location>
</feature>
<dbReference type="PANTHER" id="PTHR30313:SF2">
    <property type="entry name" value="DNA PRIMASE"/>
    <property type="match status" value="1"/>
</dbReference>
<dbReference type="EC" id="2.7.7.101" evidence="12"/>
<evidence type="ECO:0000256" key="7">
    <source>
        <dbReference type="ARBA" id="ARBA00022771"/>
    </source>
</evidence>
<evidence type="ECO:0000256" key="9">
    <source>
        <dbReference type="ARBA" id="ARBA00022842"/>
    </source>
</evidence>
<evidence type="ECO:0000256" key="12">
    <source>
        <dbReference type="HAMAP-Rule" id="MF_00974"/>
    </source>
</evidence>
<dbReference type="PANTHER" id="PTHR30313">
    <property type="entry name" value="DNA PRIMASE"/>
    <property type="match status" value="1"/>
</dbReference>
<dbReference type="InterPro" id="IPR006295">
    <property type="entry name" value="DNA_primase_DnaG"/>
</dbReference>
<dbReference type="InterPro" id="IPR002694">
    <property type="entry name" value="Znf_CHC2"/>
</dbReference>
<dbReference type="GO" id="GO:0000428">
    <property type="term" value="C:DNA-directed RNA polymerase complex"/>
    <property type="evidence" value="ECO:0007669"/>
    <property type="project" value="UniProtKB-KW"/>
</dbReference>
<evidence type="ECO:0000259" key="15">
    <source>
        <dbReference type="PROSITE" id="PS50880"/>
    </source>
</evidence>
<organism evidence="16 17">
    <name type="scientific">Vagococcus fluvialis</name>
    <dbReference type="NCBI Taxonomy" id="2738"/>
    <lineage>
        <taxon>Bacteria</taxon>
        <taxon>Bacillati</taxon>
        <taxon>Bacillota</taxon>
        <taxon>Bacilli</taxon>
        <taxon>Lactobacillales</taxon>
        <taxon>Enterococcaceae</taxon>
        <taxon>Vagococcus</taxon>
    </lineage>
</organism>
<evidence type="ECO:0000313" key="17">
    <source>
        <dbReference type="Proteomes" id="UP000521358"/>
    </source>
</evidence>
<dbReference type="EMBL" id="JAAVMB010000007">
    <property type="protein sequence ID" value="NKC67896.1"/>
    <property type="molecule type" value="Genomic_DNA"/>
</dbReference>
<proteinExistence type="inferred from homology"/>
<evidence type="ECO:0000256" key="13">
    <source>
        <dbReference type="PIRNR" id="PIRNR002811"/>
    </source>
</evidence>
<dbReference type="InterPro" id="IPR036977">
    <property type="entry name" value="DNA_primase_Znf_CHC2"/>
</dbReference>
<keyword evidence="4 12" id="KW-0548">Nucleotidyltransferase</keyword>
<comment type="domain">
    <text evidence="12">Contains an N-terminal zinc-binding domain, a central core domain that contains the primase activity, and a C-terminal DnaB-binding domain.</text>
</comment>
<dbReference type="SUPFAM" id="SSF57783">
    <property type="entry name" value="Zinc beta-ribbon"/>
    <property type="match status" value="1"/>
</dbReference>
<keyword evidence="3 12" id="KW-0808">Transferase</keyword>
<protein>
    <recommendedName>
        <fullName evidence="12 13">DNA primase</fullName>
        <ecNumber evidence="12">2.7.7.101</ecNumber>
    </recommendedName>
</protein>
<evidence type="ECO:0000256" key="3">
    <source>
        <dbReference type="ARBA" id="ARBA00022679"/>
    </source>
</evidence>
<dbReference type="AlphaFoldDB" id="A0A7X6I2Z1"/>
<accession>A0A7X6I2Z1</accession>
<comment type="catalytic activity">
    <reaction evidence="12">
        <text>ssDNA + n NTP = ssDNA/pppN(pN)n-1 hybrid + (n-1) diphosphate.</text>
        <dbReference type="EC" id="2.7.7.101"/>
    </reaction>
</comment>
<dbReference type="InterPro" id="IPR050219">
    <property type="entry name" value="DnaG_primase"/>
</dbReference>
<keyword evidence="10 12" id="KW-0238">DNA-binding</keyword>
<feature type="zinc finger region" description="CHC2-type" evidence="12 14">
    <location>
        <begin position="40"/>
        <end position="64"/>
    </location>
</feature>
<dbReference type="GO" id="GO:0003677">
    <property type="term" value="F:DNA binding"/>
    <property type="evidence" value="ECO:0007669"/>
    <property type="project" value="UniProtKB-KW"/>
</dbReference>
<name>A0A7X6I2Z1_9ENTE</name>
<dbReference type="PIRSF" id="PIRSF002811">
    <property type="entry name" value="DnaG"/>
    <property type="match status" value="1"/>
</dbReference>
<keyword evidence="11 12" id="KW-0804">Transcription</keyword>
<dbReference type="Pfam" id="PF01807">
    <property type="entry name" value="Zn_ribbon_DnaG"/>
    <property type="match status" value="1"/>
</dbReference>
<dbReference type="InterPro" id="IPR006171">
    <property type="entry name" value="TOPRIM_dom"/>
</dbReference>
<keyword evidence="2 12" id="KW-0639">Primosome</keyword>
<keyword evidence="1 12" id="KW-0240">DNA-directed RNA polymerase</keyword>
<dbReference type="FunFam" id="3.90.980.10:FF:000001">
    <property type="entry name" value="DNA primase"/>
    <property type="match status" value="1"/>
</dbReference>
<comment type="similarity">
    <text evidence="12 13">Belongs to the DnaG primase family.</text>
</comment>
<evidence type="ECO:0000256" key="4">
    <source>
        <dbReference type="ARBA" id="ARBA00022695"/>
    </source>
</evidence>
<keyword evidence="6 12" id="KW-0479">Metal-binding</keyword>
<evidence type="ECO:0000256" key="8">
    <source>
        <dbReference type="ARBA" id="ARBA00022833"/>
    </source>
</evidence>
<keyword evidence="9" id="KW-0460">Magnesium</keyword>